<reference evidence="15" key="1">
    <citation type="submission" date="2017-01" db="EMBL/GenBank/DDBJ databases">
        <authorList>
            <person name="Wang Y."/>
            <person name="White M."/>
            <person name="Kvist S."/>
            <person name="Moncalvo J.-M."/>
        </authorList>
    </citation>
    <scope>NUCLEOTIDE SEQUENCE [LARGE SCALE GENOMIC DNA]</scope>
    <source>
        <strain evidence="15">COL-18-3</strain>
    </source>
</reference>
<dbReference type="GO" id="GO:0009094">
    <property type="term" value="P:L-phenylalanine biosynthetic process"/>
    <property type="evidence" value="ECO:0007669"/>
    <property type="project" value="UniProtKB-KW"/>
</dbReference>
<name>A0A1R1PPZ9_ZANCU</name>
<dbReference type="OrthoDB" id="191918at2759"/>
<evidence type="ECO:0000256" key="1">
    <source>
        <dbReference type="ARBA" id="ARBA00004496"/>
    </source>
</evidence>
<keyword evidence="10 12" id="KW-0413">Isomerase</keyword>
<keyword evidence="9" id="KW-0584">Phenylalanine biosynthesis</keyword>
<evidence type="ECO:0000256" key="10">
    <source>
        <dbReference type="ARBA" id="ARBA00023235"/>
    </source>
</evidence>
<comment type="catalytic activity">
    <reaction evidence="11">
        <text>chorismate = prephenate</text>
        <dbReference type="Rhea" id="RHEA:13897"/>
        <dbReference type="ChEBI" id="CHEBI:29748"/>
        <dbReference type="ChEBI" id="CHEBI:29934"/>
        <dbReference type="EC" id="5.4.99.5"/>
    </reaction>
    <physiologicalReaction direction="left-to-right" evidence="11">
        <dbReference type="Rhea" id="RHEA:13898"/>
    </physiologicalReaction>
</comment>
<dbReference type="EMBL" id="LSSK01000549">
    <property type="protein sequence ID" value="OMH82983.1"/>
    <property type="molecule type" value="Genomic_DNA"/>
</dbReference>
<evidence type="ECO:0000256" key="6">
    <source>
        <dbReference type="ARBA" id="ARBA00022498"/>
    </source>
</evidence>
<dbReference type="InterPro" id="IPR036263">
    <property type="entry name" value="Chorismate_II_sf"/>
</dbReference>
<dbReference type="NCBIfam" id="TIGR01802">
    <property type="entry name" value="CM_pl-yst"/>
    <property type="match status" value="1"/>
</dbReference>
<comment type="pathway">
    <text evidence="2">Metabolic intermediate biosynthesis; prephenate biosynthesis; prephenate from chorismate: step 1/1.</text>
</comment>
<keyword evidence="8 12" id="KW-0057">Aromatic amino acid biosynthesis</keyword>
<evidence type="ECO:0000256" key="8">
    <source>
        <dbReference type="ARBA" id="ARBA00023141"/>
    </source>
</evidence>
<dbReference type="PANTHER" id="PTHR21145:SF12">
    <property type="entry name" value="CHORISMATE MUTASE"/>
    <property type="match status" value="1"/>
</dbReference>
<evidence type="ECO:0000256" key="2">
    <source>
        <dbReference type="ARBA" id="ARBA00004817"/>
    </source>
</evidence>
<dbReference type="Proteomes" id="UP000188320">
    <property type="component" value="Unassembled WGS sequence"/>
</dbReference>
<dbReference type="GO" id="GO:0005737">
    <property type="term" value="C:cytoplasm"/>
    <property type="evidence" value="ECO:0007669"/>
    <property type="project" value="UniProtKB-SubCell"/>
</dbReference>
<evidence type="ECO:0000256" key="3">
    <source>
        <dbReference type="ARBA" id="ARBA00012404"/>
    </source>
</evidence>
<keyword evidence="7 12" id="KW-0028">Amino-acid biosynthesis</keyword>
<keyword evidence="5" id="KW-0963">Cytoplasm</keyword>
<gene>
    <name evidence="14" type="ORF">AX774_g3515</name>
</gene>
<keyword evidence="15" id="KW-1185">Reference proteome</keyword>
<dbReference type="InterPro" id="IPR002701">
    <property type="entry name" value="CM_II_prokaryot"/>
</dbReference>
<dbReference type="GO" id="GO:0046417">
    <property type="term" value="P:chorismate metabolic process"/>
    <property type="evidence" value="ECO:0007669"/>
    <property type="project" value="InterPro"/>
</dbReference>
<dbReference type="UniPathway" id="UPA00120">
    <property type="reaction ID" value="UER00203"/>
</dbReference>
<dbReference type="GO" id="GO:0006571">
    <property type="term" value="P:tyrosine biosynthetic process"/>
    <property type="evidence" value="ECO:0007669"/>
    <property type="project" value="UniProtKB-KW"/>
</dbReference>
<dbReference type="EC" id="5.4.99.5" evidence="3 12"/>
<dbReference type="GO" id="GO:0004106">
    <property type="term" value="F:chorismate mutase activity"/>
    <property type="evidence" value="ECO:0007669"/>
    <property type="project" value="UniProtKB-UniRule"/>
</dbReference>
<dbReference type="Pfam" id="PF01817">
    <property type="entry name" value="CM_2"/>
    <property type="match status" value="1"/>
</dbReference>
<evidence type="ECO:0000256" key="4">
    <source>
        <dbReference type="ARBA" id="ARBA00020296"/>
    </source>
</evidence>
<comment type="subcellular location">
    <subcellularLocation>
        <location evidence="1">Cytoplasm</location>
    </subcellularLocation>
</comment>
<accession>A0A1R1PPZ9</accession>
<evidence type="ECO:0000256" key="12">
    <source>
        <dbReference type="PIRNR" id="PIRNR017318"/>
    </source>
</evidence>
<sequence>MANLLISGPISLATLRDTLIRLEDTIIFSLIERSQFAQNSSIYKPNIIKFADGFQGSFLEWFLLEVENVHAKVRRYQSPDEYPFTKTSTTPVLEPLDYPSHLHEQGKLINVNDEIKAIYLDFVVPRISKPGDDSNYGSSATRDIECLQALSRRIHYGKFVAESKFTDPKYQEKYIELIKNKDRDAIMELLTDSNVEKKLLDRVRTKCEIFGQDLSVSTQTQTQTQDPLSNTSSGLRVSSDTVVQLYRDYIIPLTKKVEVEYLLQRLD</sequence>
<dbReference type="InterPro" id="IPR037039">
    <property type="entry name" value="CM_AroQ_sf_eucaryotic"/>
</dbReference>
<dbReference type="SUPFAM" id="SSF48600">
    <property type="entry name" value="Chorismate mutase II"/>
    <property type="match status" value="1"/>
</dbReference>
<protein>
    <recommendedName>
        <fullName evidence="4 12">Chorismate mutase</fullName>
        <ecNumber evidence="3 12">5.4.99.5</ecNumber>
    </recommendedName>
</protein>
<proteinExistence type="predicted"/>
<evidence type="ECO:0000256" key="7">
    <source>
        <dbReference type="ARBA" id="ARBA00022605"/>
    </source>
</evidence>
<dbReference type="Gene3D" id="1.10.590.10">
    <property type="entry name" value="Chorismate mutase, AroQ class superfamily, eukaryotic"/>
    <property type="match status" value="1"/>
</dbReference>
<dbReference type="PANTHER" id="PTHR21145">
    <property type="entry name" value="CHORISMATE MUTASE"/>
    <property type="match status" value="1"/>
</dbReference>
<evidence type="ECO:0000313" key="15">
    <source>
        <dbReference type="Proteomes" id="UP000188320"/>
    </source>
</evidence>
<dbReference type="PROSITE" id="PS51169">
    <property type="entry name" value="CHORISMATE_MUT_3"/>
    <property type="match status" value="1"/>
</dbReference>
<comment type="caution">
    <text evidence="14">The sequence shown here is derived from an EMBL/GenBank/DDBJ whole genome shotgun (WGS) entry which is preliminary data.</text>
</comment>
<evidence type="ECO:0000256" key="5">
    <source>
        <dbReference type="ARBA" id="ARBA00022490"/>
    </source>
</evidence>
<dbReference type="InterPro" id="IPR008238">
    <property type="entry name" value="Chorismate_mutase_AroQ_euk"/>
</dbReference>
<organism evidence="14 15">
    <name type="scientific">Zancudomyces culisetae</name>
    <name type="common">Gut fungus</name>
    <name type="synonym">Smittium culisetae</name>
    <dbReference type="NCBI Taxonomy" id="1213189"/>
    <lineage>
        <taxon>Eukaryota</taxon>
        <taxon>Fungi</taxon>
        <taxon>Fungi incertae sedis</taxon>
        <taxon>Zoopagomycota</taxon>
        <taxon>Kickxellomycotina</taxon>
        <taxon>Harpellomycetes</taxon>
        <taxon>Harpellales</taxon>
        <taxon>Legeriomycetaceae</taxon>
        <taxon>Zancudomyces</taxon>
    </lineage>
</organism>
<evidence type="ECO:0000259" key="13">
    <source>
        <dbReference type="Pfam" id="PF01817"/>
    </source>
</evidence>
<dbReference type="AlphaFoldDB" id="A0A1R1PPZ9"/>
<evidence type="ECO:0000256" key="9">
    <source>
        <dbReference type="ARBA" id="ARBA00023222"/>
    </source>
</evidence>
<evidence type="ECO:0000313" key="14">
    <source>
        <dbReference type="EMBL" id="OMH82983.1"/>
    </source>
</evidence>
<keyword evidence="6" id="KW-0827">Tyrosine biosynthesis</keyword>
<dbReference type="PIRSF" id="PIRSF017318">
    <property type="entry name" value="Chor_mut_AroQ_eu"/>
    <property type="match status" value="1"/>
</dbReference>
<feature type="domain" description="Chorismate mutase" evidence="13">
    <location>
        <begin position="138"/>
        <end position="258"/>
    </location>
</feature>
<evidence type="ECO:0000256" key="11">
    <source>
        <dbReference type="ARBA" id="ARBA00023979"/>
    </source>
</evidence>